<name>A0ABX1SM56_9PSEU</name>
<sequence>MASSVPLSGRPRLARHVRLVFDGARGRHMLLGPESVVVLNRTGADILGLCDGHRTVAEIVAELRGRYQRVAADEVCGFLAGLLARRRVEISDG</sequence>
<organism evidence="4 5">
    <name type="scientific">Pseudonocardia acidicola</name>
    <dbReference type="NCBI Taxonomy" id="2724939"/>
    <lineage>
        <taxon>Bacteria</taxon>
        <taxon>Bacillati</taxon>
        <taxon>Actinomycetota</taxon>
        <taxon>Actinomycetes</taxon>
        <taxon>Pseudonocardiales</taxon>
        <taxon>Pseudonocardiaceae</taxon>
        <taxon>Pseudonocardia</taxon>
    </lineage>
</organism>
<protein>
    <submittedName>
        <fullName evidence="4">Pyrroloquinoline quinone biosynthesis peptide chaperone PqqD</fullName>
    </submittedName>
</protein>
<keyword evidence="3" id="KW-0884">PQQ biosynthesis</keyword>
<dbReference type="NCBIfam" id="TIGR03859">
    <property type="entry name" value="PQQ_PqqD"/>
    <property type="match status" value="1"/>
</dbReference>
<comment type="subunit">
    <text evidence="2">Monomer. Interacts with PqqE.</text>
</comment>
<evidence type="ECO:0000313" key="4">
    <source>
        <dbReference type="EMBL" id="NMI02105.1"/>
    </source>
</evidence>
<evidence type="ECO:0000256" key="3">
    <source>
        <dbReference type="ARBA" id="ARBA00022905"/>
    </source>
</evidence>
<comment type="pathway">
    <text evidence="1">Cofactor biosynthesis; pyrroloquinoline quinone biosynthesis.</text>
</comment>
<dbReference type="Gene3D" id="1.10.10.1150">
    <property type="entry name" value="Coenzyme PQQ synthesis protein D (PqqD)"/>
    <property type="match status" value="1"/>
</dbReference>
<dbReference type="EMBL" id="JAAXLA010000122">
    <property type="protein sequence ID" value="NMI02105.1"/>
    <property type="molecule type" value="Genomic_DNA"/>
</dbReference>
<gene>
    <name evidence="4" type="primary">pqqD</name>
    <name evidence="4" type="ORF">HF526_33155</name>
</gene>
<keyword evidence="5" id="KW-1185">Reference proteome</keyword>
<evidence type="ECO:0000256" key="2">
    <source>
        <dbReference type="ARBA" id="ARBA00011741"/>
    </source>
</evidence>
<dbReference type="InterPro" id="IPR022479">
    <property type="entry name" value="PqqD_bac"/>
</dbReference>
<dbReference type="InterPro" id="IPR041881">
    <property type="entry name" value="PqqD_sf"/>
</dbReference>
<dbReference type="Proteomes" id="UP000820669">
    <property type="component" value="Unassembled WGS sequence"/>
</dbReference>
<reference evidence="4 5" key="1">
    <citation type="submission" date="2020-04" db="EMBL/GenBank/DDBJ databases">
        <authorList>
            <person name="Klaysubun C."/>
            <person name="Duangmal K."/>
            <person name="Lipun K."/>
        </authorList>
    </citation>
    <scope>NUCLEOTIDE SEQUENCE [LARGE SCALE GENOMIC DNA]</scope>
    <source>
        <strain evidence="4 5">K10HN5</strain>
    </source>
</reference>
<dbReference type="InterPro" id="IPR008792">
    <property type="entry name" value="PQQD"/>
</dbReference>
<evidence type="ECO:0000313" key="5">
    <source>
        <dbReference type="Proteomes" id="UP000820669"/>
    </source>
</evidence>
<proteinExistence type="predicted"/>
<evidence type="ECO:0000256" key="1">
    <source>
        <dbReference type="ARBA" id="ARBA00004886"/>
    </source>
</evidence>
<dbReference type="Pfam" id="PF05402">
    <property type="entry name" value="PqqD"/>
    <property type="match status" value="1"/>
</dbReference>
<accession>A0ABX1SM56</accession>
<comment type="caution">
    <text evidence="4">The sequence shown here is derived from an EMBL/GenBank/DDBJ whole genome shotgun (WGS) entry which is preliminary data.</text>
</comment>